<feature type="coiled-coil region" evidence="4">
    <location>
        <begin position="231"/>
        <end position="265"/>
    </location>
</feature>
<dbReference type="PANTHER" id="PTHR24123">
    <property type="entry name" value="ANKYRIN REPEAT-CONTAINING"/>
    <property type="match status" value="1"/>
</dbReference>
<evidence type="ECO:0000256" key="1">
    <source>
        <dbReference type="ARBA" id="ARBA00022737"/>
    </source>
</evidence>
<gene>
    <name evidence="6" type="ORF">C2E20_2771</name>
</gene>
<name>A0A2P6VJ04_9CHLO</name>
<feature type="coiled-coil region" evidence="4">
    <location>
        <begin position="299"/>
        <end position="336"/>
    </location>
</feature>
<keyword evidence="2 3" id="KW-0040">ANK repeat</keyword>
<evidence type="ECO:0000256" key="5">
    <source>
        <dbReference type="SAM" id="MobiDB-lite"/>
    </source>
</evidence>
<keyword evidence="1" id="KW-0677">Repeat</keyword>
<dbReference type="PROSITE" id="PS50297">
    <property type="entry name" value="ANK_REP_REGION"/>
    <property type="match status" value="2"/>
</dbReference>
<dbReference type="InterPro" id="IPR002110">
    <property type="entry name" value="Ankyrin_rpt"/>
</dbReference>
<protein>
    <submittedName>
        <fullName evidence="6">TANC1 isoform X2</fullName>
    </submittedName>
</protein>
<feature type="repeat" description="ANK" evidence="3">
    <location>
        <begin position="124"/>
        <end position="156"/>
    </location>
</feature>
<keyword evidence="4" id="KW-0175">Coiled coil</keyword>
<dbReference type="Proteomes" id="UP000239649">
    <property type="component" value="Unassembled WGS sequence"/>
</dbReference>
<feature type="compositionally biased region" description="Low complexity" evidence="5">
    <location>
        <begin position="401"/>
        <end position="448"/>
    </location>
</feature>
<dbReference type="InterPro" id="IPR036770">
    <property type="entry name" value="Ankyrin_rpt-contain_sf"/>
</dbReference>
<dbReference type="STRING" id="554055.A0A2P6VJ04"/>
<dbReference type="OrthoDB" id="109798at2759"/>
<keyword evidence="7" id="KW-1185">Reference proteome</keyword>
<feature type="compositionally biased region" description="Low complexity" evidence="5">
    <location>
        <begin position="524"/>
        <end position="537"/>
    </location>
</feature>
<comment type="caution">
    <text evidence="6">The sequence shown here is derived from an EMBL/GenBank/DDBJ whole genome shotgun (WGS) entry which is preliminary data.</text>
</comment>
<dbReference type="SMART" id="SM00248">
    <property type="entry name" value="ANK"/>
    <property type="match status" value="3"/>
</dbReference>
<evidence type="ECO:0000313" key="7">
    <source>
        <dbReference type="Proteomes" id="UP000239649"/>
    </source>
</evidence>
<dbReference type="SUPFAM" id="SSF48403">
    <property type="entry name" value="Ankyrin repeat"/>
    <property type="match status" value="1"/>
</dbReference>
<dbReference type="AlphaFoldDB" id="A0A2P6VJ04"/>
<accession>A0A2P6VJ04</accession>
<evidence type="ECO:0000256" key="3">
    <source>
        <dbReference type="PROSITE-ProRule" id="PRU00023"/>
    </source>
</evidence>
<dbReference type="Gene3D" id="1.25.40.20">
    <property type="entry name" value="Ankyrin repeat-containing domain"/>
    <property type="match status" value="1"/>
</dbReference>
<dbReference type="EMBL" id="LHPF02000005">
    <property type="protein sequence ID" value="PSC74058.1"/>
    <property type="molecule type" value="Genomic_DNA"/>
</dbReference>
<dbReference type="PROSITE" id="PS50088">
    <property type="entry name" value="ANK_REPEAT"/>
    <property type="match status" value="2"/>
</dbReference>
<feature type="repeat" description="ANK" evidence="3">
    <location>
        <begin position="157"/>
        <end position="189"/>
    </location>
</feature>
<dbReference type="InterPro" id="IPR051165">
    <property type="entry name" value="Multifunctional_ANK_Repeat"/>
</dbReference>
<evidence type="ECO:0000256" key="2">
    <source>
        <dbReference type="ARBA" id="ARBA00023043"/>
    </source>
</evidence>
<organism evidence="6 7">
    <name type="scientific">Micractinium conductrix</name>
    <dbReference type="NCBI Taxonomy" id="554055"/>
    <lineage>
        <taxon>Eukaryota</taxon>
        <taxon>Viridiplantae</taxon>
        <taxon>Chlorophyta</taxon>
        <taxon>core chlorophytes</taxon>
        <taxon>Trebouxiophyceae</taxon>
        <taxon>Chlorellales</taxon>
        <taxon>Chlorellaceae</taxon>
        <taxon>Chlorella clade</taxon>
        <taxon>Micractinium</taxon>
    </lineage>
</organism>
<evidence type="ECO:0000256" key="4">
    <source>
        <dbReference type="SAM" id="Coils"/>
    </source>
</evidence>
<sequence length="555" mass="56516">MVGLLLSAPDGPSAAATADADGATPLHCALKPNFLGGSGGLRASGSLRASTAADCVCGGDRQGVLRLLVSALAGANSAFGQAVDRAAGEQRITALMLAADAGDCDALELLLGTGQARPDVQDAAGLTALALATLRGHLHAVQLLLDAHASVDKADRNGRRPLMLAAEARKLMAAELLLSRGAHLEGLPAAVAEQLVLEVIVAKKDCEAHLAAKQGEVEAHRAAHAGAEDALAAARADAATLYRQLEVAAQERSVLQRRVQHEQERSSEAQWEAQREREAQEELHRAALGDAAQAATAAERQHKQQLAAAMRRAAAVEQASQQLRRATELLQGANRSLTAQRDAAIQTGAWRKLCCCGDSRVYDEGTGVLQAQAEARRLIAAANQALAQRSDEEQLQEMERQQQAAAAAAPAGAAAEPAAPAAEQAAAAAGGEQTRAAAPAGDTSPAASPEDRLEAALAALSRQASPLADSSAGPADGDKTASAPSLADSPGVAAKMAAAEEQQREGPAASDPSDSNIPAGYINWGGSTTGSPTAPAASGGGWATMSGIPAHRPVV</sequence>
<proteinExistence type="predicted"/>
<dbReference type="Pfam" id="PF12796">
    <property type="entry name" value="Ank_2"/>
    <property type="match status" value="1"/>
</dbReference>
<evidence type="ECO:0000313" key="6">
    <source>
        <dbReference type="EMBL" id="PSC74058.1"/>
    </source>
</evidence>
<feature type="region of interest" description="Disordered" evidence="5">
    <location>
        <begin position="390"/>
        <end position="555"/>
    </location>
</feature>
<dbReference type="PANTHER" id="PTHR24123:SF33">
    <property type="entry name" value="PROTEIN HOS4"/>
    <property type="match status" value="1"/>
</dbReference>
<feature type="compositionally biased region" description="Basic and acidic residues" evidence="5">
    <location>
        <begin position="390"/>
        <end position="400"/>
    </location>
</feature>
<reference evidence="6 7" key="1">
    <citation type="journal article" date="2018" name="Plant J.">
        <title>Genome sequences of Chlorella sorokiniana UTEX 1602 and Micractinium conductrix SAG 241.80: implications to maltose excretion by a green alga.</title>
        <authorList>
            <person name="Arriola M.B."/>
            <person name="Velmurugan N."/>
            <person name="Zhang Y."/>
            <person name="Plunkett M.H."/>
            <person name="Hondzo H."/>
            <person name="Barney B.M."/>
        </authorList>
    </citation>
    <scope>NUCLEOTIDE SEQUENCE [LARGE SCALE GENOMIC DNA]</scope>
    <source>
        <strain evidence="6 7">SAG 241.80</strain>
    </source>
</reference>